<protein>
    <recommendedName>
        <fullName evidence="3">Alpha/beta hydrolase</fullName>
    </recommendedName>
</protein>
<dbReference type="EMBL" id="BMIF01000007">
    <property type="protein sequence ID" value="GGA70030.1"/>
    <property type="molecule type" value="Genomic_DNA"/>
</dbReference>
<organism evidence="1 2">
    <name type="scientific">Nitratireductor aestuarii</name>
    <dbReference type="NCBI Taxonomy" id="1735103"/>
    <lineage>
        <taxon>Bacteria</taxon>
        <taxon>Pseudomonadati</taxon>
        <taxon>Pseudomonadota</taxon>
        <taxon>Alphaproteobacteria</taxon>
        <taxon>Hyphomicrobiales</taxon>
        <taxon>Phyllobacteriaceae</taxon>
        <taxon>Nitratireductor</taxon>
    </lineage>
</organism>
<dbReference type="Gene3D" id="3.40.50.1820">
    <property type="entry name" value="alpha/beta hydrolase"/>
    <property type="match status" value="1"/>
</dbReference>
<name>A0A916RUT1_9HYPH</name>
<dbReference type="InterPro" id="IPR029058">
    <property type="entry name" value="AB_hydrolase_fold"/>
</dbReference>
<evidence type="ECO:0000313" key="2">
    <source>
        <dbReference type="Proteomes" id="UP000636264"/>
    </source>
</evidence>
<dbReference type="AlphaFoldDB" id="A0A916RUT1"/>
<proteinExistence type="predicted"/>
<evidence type="ECO:0008006" key="3">
    <source>
        <dbReference type="Google" id="ProtNLM"/>
    </source>
</evidence>
<reference evidence="1" key="1">
    <citation type="journal article" date="2014" name="Int. J. Syst. Evol. Microbiol.">
        <title>Complete genome sequence of Corynebacterium casei LMG S-19264T (=DSM 44701T), isolated from a smear-ripened cheese.</title>
        <authorList>
            <consortium name="US DOE Joint Genome Institute (JGI-PGF)"/>
            <person name="Walter F."/>
            <person name="Albersmeier A."/>
            <person name="Kalinowski J."/>
            <person name="Ruckert C."/>
        </authorList>
    </citation>
    <scope>NUCLEOTIDE SEQUENCE</scope>
    <source>
        <strain evidence="1">CGMCC 1.15320</strain>
    </source>
</reference>
<gene>
    <name evidence="1" type="ORF">GCM10011385_24790</name>
</gene>
<dbReference type="SUPFAM" id="SSF53474">
    <property type="entry name" value="alpha/beta-Hydrolases"/>
    <property type="match status" value="1"/>
</dbReference>
<sequence>MAESGLEMLQDARAVVHIIALPIEQERLAALTSGLKARGLIPWVEKSFVTNGPISTSTEALLKRIETSREAIASEYSGLPVVLLGLDYGAMIAASLAHRLPGQYRAVGFCGTPNLSAAKRALLLALLYWERFRLGSDVPSQVLRRSGEAPMPIGLAIAALRPGRCAKAFSDSGSTSYVAKRTLSMSNLNQNLSEEIADWIQSMLADRSDDQVA</sequence>
<accession>A0A916RUT1</accession>
<keyword evidence="2" id="KW-1185">Reference proteome</keyword>
<evidence type="ECO:0000313" key="1">
    <source>
        <dbReference type="EMBL" id="GGA70030.1"/>
    </source>
</evidence>
<comment type="caution">
    <text evidence="1">The sequence shown here is derived from an EMBL/GenBank/DDBJ whole genome shotgun (WGS) entry which is preliminary data.</text>
</comment>
<reference evidence="1" key="2">
    <citation type="submission" date="2020-09" db="EMBL/GenBank/DDBJ databases">
        <authorList>
            <person name="Sun Q."/>
            <person name="Zhou Y."/>
        </authorList>
    </citation>
    <scope>NUCLEOTIDE SEQUENCE</scope>
    <source>
        <strain evidence="1">CGMCC 1.15320</strain>
    </source>
</reference>
<dbReference type="Proteomes" id="UP000636264">
    <property type="component" value="Unassembled WGS sequence"/>
</dbReference>
<dbReference type="RefSeq" id="WP_188721382.1">
    <property type="nucleotide sequence ID" value="NZ_BMIF01000007.1"/>
</dbReference>